<protein>
    <submittedName>
        <fullName evidence="1">Uncharacterized protein</fullName>
    </submittedName>
</protein>
<evidence type="ECO:0000313" key="1">
    <source>
        <dbReference type="EMBL" id="MFC3075913.1"/>
    </source>
</evidence>
<keyword evidence="2" id="KW-1185">Reference proteome</keyword>
<evidence type="ECO:0000313" key="2">
    <source>
        <dbReference type="Proteomes" id="UP001595377"/>
    </source>
</evidence>
<comment type="caution">
    <text evidence="1">The sequence shown here is derived from an EMBL/GenBank/DDBJ whole genome shotgun (WGS) entry which is preliminary data.</text>
</comment>
<proteinExistence type="predicted"/>
<sequence>MQLSMWTYPWDIADIGLDAVSDELRHRAGMNTVSIVASYHAGKFLQPRSPVRKSYFPQDGTVYFRPTEARWAGKTIRPLVADQVEEQGDMLRRLCDRREEGGLAVSCWTVCLHNTRLGLLHPGHVTRTAFGDANIFSLCPSSPAVQDYAVTLVADMTHAYRPDRVELETPGFMGFSHGYHHEKDGLGLTGSDEFLLSLCFCDHCLAAAAADGVDALAARETVRRLVCASCERAVPVETFADFPARGPAAFAAHPEIVAHCAWRETPVTALLRRIRDAAHPQTRVIAITAPEAWREGIDVSAAAEATDGILLCVYDEGEEDVARHVADVRRRIGGGKDLVAGFRLFHTEAVSAEHLERLLRAARQAGADGFNFYNYGLVPAARLDWAGRALRALQLA</sequence>
<reference evidence="2" key="1">
    <citation type="journal article" date="2019" name="Int. J. Syst. Evol. Microbiol.">
        <title>The Global Catalogue of Microorganisms (GCM) 10K type strain sequencing project: providing services to taxonomists for standard genome sequencing and annotation.</title>
        <authorList>
            <consortium name="The Broad Institute Genomics Platform"/>
            <consortium name="The Broad Institute Genome Sequencing Center for Infectious Disease"/>
            <person name="Wu L."/>
            <person name="Ma J."/>
        </authorList>
    </citation>
    <scope>NUCLEOTIDE SEQUENCE [LARGE SCALE GENOMIC DNA]</scope>
    <source>
        <strain evidence="2">KCTC 52677</strain>
    </source>
</reference>
<accession>A0ABV7DMN0</accession>
<organism evidence="1 2">
    <name type="scientific">Shinella pollutisoli</name>
    <dbReference type="NCBI Taxonomy" id="2250594"/>
    <lineage>
        <taxon>Bacteria</taxon>
        <taxon>Pseudomonadati</taxon>
        <taxon>Pseudomonadota</taxon>
        <taxon>Alphaproteobacteria</taxon>
        <taxon>Hyphomicrobiales</taxon>
        <taxon>Rhizobiaceae</taxon>
        <taxon>Shinella</taxon>
    </lineage>
</organism>
<dbReference type="EMBL" id="JBHRSP010000043">
    <property type="protein sequence ID" value="MFC3075913.1"/>
    <property type="molecule type" value="Genomic_DNA"/>
</dbReference>
<dbReference type="Gene3D" id="3.20.20.80">
    <property type="entry name" value="Glycosidases"/>
    <property type="match status" value="1"/>
</dbReference>
<name>A0ABV7DMN0_9HYPH</name>
<dbReference type="Proteomes" id="UP001595377">
    <property type="component" value="Unassembled WGS sequence"/>
</dbReference>
<gene>
    <name evidence="1" type="ORF">ACFOHH_22570</name>
</gene>
<dbReference type="RefSeq" id="WP_257316476.1">
    <property type="nucleotide sequence ID" value="NZ_JANFDG010000020.1"/>
</dbReference>